<evidence type="ECO:0000313" key="3">
    <source>
        <dbReference type="Proteomes" id="UP001138709"/>
    </source>
</evidence>
<name>A0A9X9XDC3_9PROT</name>
<keyword evidence="3" id="KW-1185">Reference proteome</keyword>
<reference evidence="2" key="1">
    <citation type="submission" date="2020-01" db="EMBL/GenBank/DDBJ databases">
        <authorList>
            <person name="Rat A."/>
        </authorList>
    </citation>
    <scope>NUCLEOTIDE SEQUENCE</scope>
    <source>
        <strain evidence="2">LMG 31228</strain>
    </source>
</reference>
<keyword evidence="1" id="KW-0732">Signal</keyword>
<dbReference type="AlphaFoldDB" id="A0A9X9XDC3"/>
<comment type="caution">
    <text evidence="2">The sequence shown here is derived from an EMBL/GenBank/DDBJ whole genome shotgun (WGS) entry which is preliminary data.</text>
</comment>
<dbReference type="RefSeq" id="WP_211847235.1">
    <property type="nucleotide sequence ID" value="NZ_JAAEDL010000013.1"/>
</dbReference>
<gene>
    <name evidence="2" type="ORF">GXW74_14540</name>
</gene>
<organism evidence="2 3">
    <name type="scientific">Neoroseomonas eburnea</name>
    <dbReference type="NCBI Taxonomy" id="1346889"/>
    <lineage>
        <taxon>Bacteria</taxon>
        <taxon>Pseudomonadati</taxon>
        <taxon>Pseudomonadota</taxon>
        <taxon>Alphaproteobacteria</taxon>
        <taxon>Acetobacterales</taxon>
        <taxon>Acetobacteraceae</taxon>
        <taxon>Neoroseomonas</taxon>
    </lineage>
</organism>
<sequence length="269" mass="29261">MTPDSRGTARRLPSLPRRTLLVAALTAPALARAQAPAPIRCFGPGGPAPAMRVAAEAFRASQGIPVEIIAGPTPQWAGRVAGEADLVFTGAEYMMDEFLERFRDTLDPATRRSLYLRPSALLVRPGNPRGYAGLRDLLSRPPAEARILATGGAGQLGLYEDIAGRTGDVALLRAMRERIVVVAPNTGAAQQEWRGKPDAYDVWLVWNHWQIAAPDHASLVEIEEPFRIWRSAGSVLSRGGAQRAEVRRFEAFLTADEGRAAFRRFGWSG</sequence>
<feature type="signal peptide" evidence="1">
    <location>
        <begin position="1"/>
        <end position="33"/>
    </location>
</feature>
<reference evidence="2" key="2">
    <citation type="journal article" date="2021" name="Syst. Appl. Microbiol.">
        <title>Roseomonas hellenica sp. nov., isolated from roots of wild-growing Alkanna tinctoria.</title>
        <authorList>
            <person name="Rat A."/>
            <person name="Naranjo H.D."/>
            <person name="Lebbe L."/>
            <person name="Cnockaert M."/>
            <person name="Krigas N."/>
            <person name="Grigoriadou K."/>
            <person name="Maloupa E."/>
            <person name="Willems A."/>
        </authorList>
    </citation>
    <scope>NUCLEOTIDE SEQUENCE</scope>
    <source>
        <strain evidence="2">LMG 31228</strain>
    </source>
</reference>
<dbReference type="EMBL" id="JAAEDL010000013">
    <property type="protein sequence ID" value="MBR0681709.1"/>
    <property type="molecule type" value="Genomic_DNA"/>
</dbReference>
<dbReference type="Proteomes" id="UP001138709">
    <property type="component" value="Unassembled WGS sequence"/>
</dbReference>
<dbReference type="Pfam" id="PF13531">
    <property type="entry name" value="SBP_bac_11"/>
    <property type="match status" value="1"/>
</dbReference>
<proteinExistence type="predicted"/>
<accession>A0A9X9XDC3</accession>
<dbReference type="Gene3D" id="3.40.190.10">
    <property type="entry name" value="Periplasmic binding protein-like II"/>
    <property type="match status" value="2"/>
</dbReference>
<evidence type="ECO:0000256" key="1">
    <source>
        <dbReference type="SAM" id="SignalP"/>
    </source>
</evidence>
<dbReference type="SUPFAM" id="SSF53850">
    <property type="entry name" value="Periplasmic binding protein-like II"/>
    <property type="match status" value="1"/>
</dbReference>
<evidence type="ECO:0000313" key="2">
    <source>
        <dbReference type="EMBL" id="MBR0681709.1"/>
    </source>
</evidence>
<dbReference type="CDD" id="cd13519">
    <property type="entry name" value="PBP2_PEB3_AcfC"/>
    <property type="match status" value="1"/>
</dbReference>
<feature type="chain" id="PRO_5040940414" evidence="1">
    <location>
        <begin position="34"/>
        <end position="269"/>
    </location>
</feature>
<protein>
    <submittedName>
        <fullName evidence="2">Solute-binding protein</fullName>
    </submittedName>
</protein>